<evidence type="ECO:0000313" key="2">
    <source>
        <dbReference type="EMBL" id="KAK4676209.1"/>
    </source>
</evidence>
<gene>
    <name evidence="2" type="ORF">QC764_510050</name>
</gene>
<evidence type="ECO:0000256" key="1">
    <source>
        <dbReference type="SAM" id="MobiDB-lite"/>
    </source>
</evidence>
<reference evidence="2 3" key="1">
    <citation type="journal article" date="2023" name="bioRxiv">
        <title>High-quality genome assemblies of four members of thePodospora anserinaspecies complex.</title>
        <authorList>
            <person name="Ament-Velasquez S.L."/>
            <person name="Vogan A.A."/>
            <person name="Wallerman O."/>
            <person name="Hartmann F."/>
            <person name="Gautier V."/>
            <person name="Silar P."/>
            <person name="Giraud T."/>
            <person name="Johannesson H."/>
        </authorList>
    </citation>
    <scope>NUCLEOTIDE SEQUENCE [LARGE SCALE GENOMIC DNA]</scope>
    <source>
        <strain evidence="2 3">CBS 124.78</strain>
    </source>
</reference>
<dbReference type="GeneID" id="87969123"/>
<dbReference type="EMBL" id="JAFFHC010000005">
    <property type="protein sequence ID" value="KAK4676209.1"/>
    <property type="molecule type" value="Genomic_DNA"/>
</dbReference>
<name>A0ABR0I7V0_9PEZI</name>
<feature type="compositionally biased region" description="Basic residues" evidence="1">
    <location>
        <begin position="96"/>
        <end position="106"/>
    </location>
</feature>
<feature type="region of interest" description="Disordered" evidence="1">
    <location>
        <begin position="41"/>
        <end position="76"/>
    </location>
</feature>
<feature type="region of interest" description="Disordered" evidence="1">
    <location>
        <begin position="93"/>
        <end position="122"/>
    </location>
</feature>
<keyword evidence="3" id="KW-1185">Reference proteome</keyword>
<sequence length="142" mass="16056">MVGPNRRNISRNLEADDSPPHLRCNCCCHNTPFHPALLILSDSNHNHVQEPNPSSPPPEASGPQPKQARAKPLPHHHVLCPRVLGFRWPHWQSMQHSRRRPPRLHGRSQAPSKAKQHHQLPSPETVLEAYQASVQEQINGLL</sequence>
<dbReference type="RefSeq" id="XP_062799679.1">
    <property type="nucleotide sequence ID" value="XM_062948258.1"/>
</dbReference>
<comment type="caution">
    <text evidence="2">The sequence shown here is derived from an EMBL/GenBank/DDBJ whole genome shotgun (WGS) entry which is preliminary data.</text>
</comment>
<protein>
    <submittedName>
        <fullName evidence="2">Uncharacterized protein</fullName>
    </submittedName>
</protein>
<evidence type="ECO:0000313" key="3">
    <source>
        <dbReference type="Proteomes" id="UP001323617"/>
    </source>
</evidence>
<organism evidence="2 3">
    <name type="scientific">Podospora pseudoanserina</name>
    <dbReference type="NCBI Taxonomy" id="2609844"/>
    <lineage>
        <taxon>Eukaryota</taxon>
        <taxon>Fungi</taxon>
        <taxon>Dikarya</taxon>
        <taxon>Ascomycota</taxon>
        <taxon>Pezizomycotina</taxon>
        <taxon>Sordariomycetes</taxon>
        <taxon>Sordariomycetidae</taxon>
        <taxon>Sordariales</taxon>
        <taxon>Podosporaceae</taxon>
        <taxon>Podospora</taxon>
    </lineage>
</organism>
<dbReference type="Proteomes" id="UP001323617">
    <property type="component" value="Unassembled WGS sequence"/>
</dbReference>
<accession>A0ABR0I7V0</accession>
<proteinExistence type="predicted"/>